<reference evidence="1 2" key="1">
    <citation type="journal article" date="2019" name="Philos. Trans. R. Soc. Lond., B, Biol. Sci.">
        <title>Ant behaviour and brain gene expression of defending hosts depend on the ecological success of the intruding social parasite.</title>
        <authorList>
            <person name="Kaur R."/>
            <person name="Stoldt M."/>
            <person name="Jongepier E."/>
            <person name="Feldmeyer B."/>
            <person name="Menzel F."/>
            <person name="Bornberg-Bauer E."/>
            <person name="Foitzik S."/>
        </authorList>
    </citation>
    <scope>NUCLEOTIDE SEQUENCE [LARGE SCALE GENOMIC DNA]</scope>
    <source>
        <tissue evidence="1">Whole body</tissue>
    </source>
</reference>
<keyword evidence="2" id="KW-1185">Reference proteome</keyword>
<accession>A0A4S2JT34</accession>
<evidence type="ECO:0000313" key="2">
    <source>
        <dbReference type="Proteomes" id="UP000310200"/>
    </source>
</evidence>
<evidence type="ECO:0000313" key="1">
    <source>
        <dbReference type="EMBL" id="TGZ37907.1"/>
    </source>
</evidence>
<dbReference type="AlphaFoldDB" id="A0A4S2JT34"/>
<comment type="caution">
    <text evidence="1">The sequence shown here is derived from an EMBL/GenBank/DDBJ whole genome shotgun (WGS) entry which is preliminary data.</text>
</comment>
<organism evidence="1 2">
    <name type="scientific">Temnothorax longispinosus</name>
    <dbReference type="NCBI Taxonomy" id="300112"/>
    <lineage>
        <taxon>Eukaryota</taxon>
        <taxon>Metazoa</taxon>
        <taxon>Ecdysozoa</taxon>
        <taxon>Arthropoda</taxon>
        <taxon>Hexapoda</taxon>
        <taxon>Insecta</taxon>
        <taxon>Pterygota</taxon>
        <taxon>Neoptera</taxon>
        <taxon>Endopterygota</taxon>
        <taxon>Hymenoptera</taxon>
        <taxon>Apocrita</taxon>
        <taxon>Aculeata</taxon>
        <taxon>Formicoidea</taxon>
        <taxon>Formicidae</taxon>
        <taxon>Myrmicinae</taxon>
        <taxon>Temnothorax</taxon>
    </lineage>
</organism>
<dbReference type="EMBL" id="QBLH01003504">
    <property type="protein sequence ID" value="TGZ37907.1"/>
    <property type="molecule type" value="Genomic_DNA"/>
</dbReference>
<name>A0A4S2JT34_9HYME</name>
<proteinExistence type="predicted"/>
<gene>
    <name evidence="1" type="ORF">DBV15_02144</name>
</gene>
<sequence length="82" mass="9411">MTLLHFTPSNIRNKLIVKCQIVFEPLTVLAASRLVLVLRSIVSQITNMAVQPNQQFSMDPPTQQSFVRFFKSLPEFYNSNIL</sequence>
<protein>
    <submittedName>
        <fullName evidence="1">Uncharacterized protein</fullName>
    </submittedName>
</protein>
<dbReference type="Proteomes" id="UP000310200">
    <property type="component" value="Unassembled WGS sequence"/>
</dbReference>